<sequence length="37" mass="4081">MKHYLISPSQVTIVVGDAGSGKKTQHEPRVNRGLSWC</sequence>
<protein>
    <submittedName>
        <fullName evidence="2">Uncharacterized protein</fullName>
    </submittedName>
</protein>
<evidence type="ECO:0000313" key="2">
    <source>
        <dbReference type="EMBL" id="EXM18395.1"/>
    </source>
</evidence>
<dbReference type="EMBL" id="JH657974">
    <property type="protein sequence ID" value="EXM18395.1"/>
    <property type="molecule type" value="Genomic_DNA"/>
</dbReference>
<name>X0MCR6_FUSOX</name>
<dbReference type="Proteomes" id="UP000030701">
    <property type="component" value="Unassembled WGS sequence"/>
</dbReference>
<reference evidence="2" key="1">
    <citation type="submission" date="2011-11" db="EMBL/GenBank/DDBJ databases">
        <title>The Genome Sequence of Fusarium oxysporum Cotton.</title>
        <authorList>
            <consortium name="The Broad Institute Genome Sequencing Platform"/>
            <person name="Ma L.-J."/>
            <person name="Gale L.R."/>
            <person name="Schwartz D.C."/>
            <person name="Zhou S."/>
            <person name="Corby-Kistler H."/>
            <person name="Young S.K."/>
            <person name="Zeng Q."/>
            <person name="Gargeya S."/>
            <person name="Fitzgerald M."/>
            <person name="Haas B."/>
            <person name="Abouelleil A."/>
            <person name="Alvarado L."/>
            <person name="Arachchi H.M."/>
            <person name="Berlin A."/>
            <person name="Brown A."/>
            <person name="Chapman S.B."/>
            <person name="Chen Z."/>
            <person name="Dunbar C."/>
            <person name="Freedman E."/>
            <person name="Gearin G."/>
            <person name="Goldberg J."/>
            <person name="Griggs A."/>
            <person name="Gujja S."/>
            <person name="Heiman D."/>
            <person name="Howarth C."/>
            <person name="Larson L."/>
            <person name="Lui A."/>
            <person name="MacDonald P.J.P."/>
            <person name="Montmayeur A."/>
            <person name="Murphy C."/>
            <person name="Neiman D."/>
            <person name="Pearson M."/>
            <person name="Priest M."/>
            <person name="Roberts A."/>
            <person name="Saif S."/>
            <person name="Shea T."/>
            <person name="Shenoy N."/>
            <person name="Sisk P."/>
            <person name="Stolte C."/>
            <person name="Sykes S."/>
            <person name="Wortman J."/>
            <person name="Nusbaum C."/>
            <person name="Birren B."/>
        </authorList>
    </citation>
    <scope>NUCLEOTIDE SEQUENCE [LARGE SCALE GENOMIC DNA]</scope>
    <source>
        <strain evidence="2">25433</strain>
    </source>
</reference>
<dbReference type="AlphaFoldDB" id="X0MCR6"/>
<gene>
    <name evidence="2" type="ORF">FOTG_13498</name>
</gene>
<dbReference type="HOGENOM" id="CLU_3351143_0_0_1"/>
<reference evidence="2" key="2">
    <citation type="submission" date="2012-05" db="EMBL/GenBank/DDBJ databases">
        <title>The Genome Annotation of Fusarium oxysporum Cotton.</title>
        <authorList>
            <consortium name="The Broad Institute Genomics Platform"/>
            <person name="Ma L.-J."/>
            <person name="Corby-Kistler H."/>
            <person name="Broz K."/>
            <person name="Gale L.R."/>
            <person name="Jonkers W."/>
            <person name="O'Donnell K."/>
            <person name="Ploetz R."/>
            <person name="Steinberg C."/>
            <person name="Schwartz D.C."/>
            <person name="VanEtten H."/>
            <person name="Zhou S."/>
            <person name="Young S.K."/>
            <person name="Zeng Q."/>
            <person name="Gargeya S."/>
            <person name="Fitzgerald M."/>
            <person name="Abouelleil A."/>
            <person name="Alvarado L."/>
            <person name="Chapman S.B."/>
            <person name="Gainer-Dewar J."/>
            <person name="Goldberg J."/>
            <person name="Griggs A."/>
            <person name="Gujja S."/>
            <person name="Hansen M."/>
            <person name="Howarth C."/>
            <person name="Imamovic A."/>
            <person name="Ireland A."/>
            <person name="Larimer J."/>
            <person name="McCowan C."/>
            <person name="Murphy C."/>
            <person name="Pearson M."/>
            <person name="Poon T.W."/>
            <person name="Priest M."/>
            <person name="Roberts A."/>
            <person name="Saif S."/>
            <person name="Shea T."/>
            <person name="Sykes S."/>
            <person name="Wortman J."/>
            <person name="Nusbaum C."/>
            <person name="Birren B."/>
        </authorList>
    </citation>
    <scope>NUCLEOTIDE SEQUENCE</scope>
    <source>
        <strain evidence="2">25433</strain>
    </source>
</reference>
<feature type="region of interest" description="Disordered" evidence="1">
    <location>
        <begin position="18"/>
        <end position="37"/>
    </location>
</feature>
<organism evidence="2">
    <name type="scientific">Fusarium oxysporum f. sp. vasinfectum 25433</name>
    <dbReference type="NCBI Taxonomy" id="1089449"/>
    <lineage>
        <taxon>Eukaryota</taxon>
        <taxon>Fungi</taxon>
        <taxon>Dikarya</taxon>
        <taxon>Ascomycota</taxon>
        <taxon>Pezizomycotina</taxon>
        <taxon>Sordariomycetes</taxon>
        <taxon>Hypocreomycetidae</taxon>
        <taxon>Hypocreales</taxon>
        <taxon>Nectriaceae</taxon>
        <taxon>Fusarium</taxon>
        <taxon>Fusarium oxysporum species complex</taxon>
    </lineage>
</organism>
<accession>X0MCR6</accession>
<proteinExistence type="predicted"/>
<evidence type="ECO:0000256" key="1">
    <source>
        <dbReference type="SAM" id="MobiDB-lite"/>
    </source>
</evidence>